<dbReference type="EMBL" id="MN739088">
    <property type="protein sequence ID" value="QHS87733.1"/>
    <property type="molecule type" value="Genomic_DNA"/>
</dbReference>
<name>A0A6C0B8D6_9ZZZZ</name>
<feature type="region of interest" description="Disordered" evidence="1">
    <location>
        <begin position="1"/>
        <end position="22"/>
    </location>
</feature>
<accession>A0A6C0B8D6</accession>
<dbReference type="AlphaFoldDB" id="A0A6C0B8D6"/>
<reference evidence="2" key="1">
    <citation type="journal article" date="2020" name="Nature">
        <title>Giant virus diversity and host interactions through global metagenomics.</title>
        <authorList>
            <person name="Schulz F."/>
            <person name="Roux S."/>
            <person name="Paez-Espino D."/>
            <person name="Jungbluth S."/>
            <person name="Walsh D.A."/>
            <person name="Denef V.J."/>
            <person name="McMahon K.D."/>
            <person name="Konstantinidis K.T."/>
            <person name="Eloe-Fadrosh E.A."/>
            <person name="Kyrpides N.C."/>
            <person name="Woyke T."/>
        </authorList>
    </citation>
    <scope>NUCLEOTIDE SEQUENCE</scope>
    <source>
        <strain evidence="2">GVMAG-M-3300010158-13</strain>
    </source>
</reference>
<proteinExistence type="predicted"/>
<protein>
    <submittedName>
        <fullName evidence="2">Uncharacterized protein</fullName>
    </submittedName>
</protein>
<sequence length="71" mass="7893">MGRKNHHYSSDEYSNDDSSCESSHVCRKCRKPICNSCGKTSCKKIRPACSSCKANEPKSCDKGKCIFITVN</sequence>
<evidence type="ECO:0000313" key="2">
    <source>
        <dbReference type="EMBL" id="QHS87733.1"/>
    </source>
</evidence>
<organism evidence="2">
    <name type="scientific">viral metagenome</name>
    <dbReference type="NCBI Taxonomy" id="1070528"/>
    <lineage>
        <taxon>unclassified sequences</taxon>
        <taxon>metagenomes</taxon>
        <taxon>organismal metagenomes</taxon>
    </lineage>
</organism>
<evidence type="ECO:0000256" key="1">
    <source>
        <dbReference type="SAM" id="MobiDB-lite"/>
    </source>
</evidence>